<keyword evidence="2" id="KW-1185">Reference proteome</keyword>
<dbReference type="HOGENOM" id="CLU_2571799_0_0_11"/>
<dbReference type="STRING" id="1179773.BN6_64820"/>
<reference evidence="1 2" key="1">
    <citation type="journal article" date="2012" name="BMC Genomics">
        <title>Complete genome sequence of Saccharothrix espanaensis DSM 44229T and comparison to the other completely sequenced Pseudonocardiaceae.</title>
        <authorList>
            <person name="Strobel T."/>
            <person name="Al-Dilaimi A."/>
            <person name="Blom J."/>
            <person name="Gessner A."/>
            <person name="Kalinowski J."/>
            <person name="Luzhetska M."/>
            <person name="Puhler A."/>
            <person name="Szczepanowski R."/>
            <person name="Bechthold A."/>
            <person name="Ruckert C."/>
        </authorList>
    </citation>
    <scope>NUCLEOTIDE SEQUENCE [LARGE SCALE GENOMIC DNA]</scope>
    <source>
        <strain evidence="2">ATCC 51144 / DSM 44229 / JCM 9112 / NBRC 15066 / NRRL 15764</strain>
    </source>
</reference>
<proteinExistence type="predicted"/>
<sequence>MRHPPPDERPTTLGLIKTPSARLWCPDGLRTVVGAAVEPTAAPGKLRFTGHKCRHAACTCSAPAARLGFPPLAVISEEESS</sequence>
<dbReference type="KEGG" id="sesp:BN6_64820"/>
<protein>
    <submittedName>
        <fullName evidence="1">Uncharacterized protein</fullName>
    </submittedName>
</protein>
<evidence type="ECO:0000313" key="1">
    <source>
        <dbReference type="EMBL" id="CCH33725.1"/>
    </source>
</evidence>
<organism evidence="1 2">
    <name type="scientific">Saccharothrix espanaensis (strain ATCC 51144 / DSM 44229 / JCM 9112 / NBRC 15066 / NRRL 15764)</name>
    <dbReference type="NCBI Taxonomy" id="1179773"/>
    <lineage>
        <taxon>Bacteria</taxon>
        <taxon>Bacillati</taxon>
        <taxon>Actinomycetota</taxon>
        <taxon>Actinomycetes</taxon>
        <taxon>Pseudonocardiales</taxon>
        <taxon>Pseudonocardiaceae</taxon>
        <taxon>Saccharothrix</taxon>
    </lineage>
</organism>
<gene>
    <name evidence="1" type="ordered locus">BN6_64820</name>
</gene>
<dbReference type="AlphaFoldDB" id="K0K0F4"/>
<evidence type="ECO:0000313" key="2">
    <source>
        <dbReference type="Proteomes" id="UP000006281"/>
    </source>
</evidence>
<name>K0K0F4_SACES</name>
<dbReference type="Proteomes" id="UP000006281">
    <property type="component" value="Chromosome"/>
</dbReference>
<accession>K0K0F4</accession>
<dbReference type="EMBL" id="HE804045">
    <property type="protein sequence ID" value="CCH33725.1"/>
    <property type="molecule type" value="Genomic_DNA"/>
</dbReference>